<keyword evidence="3" id="KW-0255">Endonuclease</keyword>
<proteinExistence type="predicted"/>
<dbReference type="SUPFAM" id="SSF52540">
    <property type="entry name" value="P-loop containing nucleoside triphosphate hydrolases"/>
    <property type="match status" value="1"/>
</dbReference>
<keyword evidence="4" id="KW-1185">Reference proteome</keyword>
<name>A0ABW6AU12_9BACT</name>
<comment type="caution">
    <text evidence="3">The sequence shown here is derived from an EMBL/GenBank/DDBJ whole genome shotgun (WGS) entry which is preliminary data.</text>
</comment>
<dbReference type="GO" id="GO:0016787">
    <property type="term" value="F:hydrolase activity"/>
    <property type="evidence" value="ECO:0007669"/>
    <property type="project" value="UniProtKB-KW"/>
</dbReference>
<dbReference type="RefSeq" id="WP_381508038.1">
    <property type="nucleotide sequence ID" value="NZ_JBHUOM010000043.1"/>
</dbReference>
<organism evidence="3 4">
    <name type="scientific">Spirosoma flavum</name>
    <dbReference type="NCBI Taxonomy" id="2048557"/>
    <lineage>
        <taxon>Bacteria</taxon>
        <taxon>Pseudomonadati</taxon>
        <taxon>Bacteroidota</taxon>
        <taxon>Cytophagia</taxon>
        <taxon>Cytophagales</taxon>
        <taxon>Cytophagaceae</taxon>
        <taxon>Spirosoma</taxon>
    </lineage>
</organism>
<dbReference type="Pfam" id="PF20720">
    <property type="entry name" value="nSTAND3"/>
    <property type="match status" value="1"/>
</dbReference>
<dbReference type="EC" id="3.1.21.-" evidence="3"/>
<dbReference type="InterPro" id="IPR027417">
    <property type="entry name" value="P-loop_NTPase"/>
</dbReference>
<feature type="domain" description="Restriction endonuclease type IV Mrr" evidence="1">
    <location>
        <begin position="9"/>
        <end position="64"/>
    </location>
</feature>
<keyword evidence="3" id="KW-0378">Hydrolase</keyword>
<dbReference type="Proteomes" id="UP001597512">
    <property type="component" value="Unassembled WGS sequence"/>
</dbReference>
<dbReference type="EMBL" id="JBHUOM010000043">
    <property type="protein sequence ID" value="MFD2937703.1"/>
    <property type="molecule type" value="Genomic_DNA"/>
</dbReference>
<reference evidence="4" key="1">
    <citation type="journal article" date="2019" name="Int. J. Syst. Evol. Microbiol.">
        <title>The Global Catalogue of Microorganisms (GCM) 10K type strain sequencing project: providing services to taxonomists for standard genome sequencing and annotation.</title>
        <authorList>
            <consortium name="The Broad Institute Genomics Platform"/>
            <consortium name="The Broad Institute Genome Sequencing Center for Infectious Disease"/>
            <person name="Wu L."/>
            <person name="Ma J."/>
        </authorList>
    </citation>
    <scope>NUCLEOTIDE SEQUENCE [LARGE SCALE GENOMIC DNA]</scope>
    <source>
        <strain evidence="4">KCTC 52490</strain>
    </source>
</reference>
<evidence type="ECO:0000313" key="3">
    <source>
        <dbReference type="EMBL" id="MFD2937703.1"/>
    </source>
</evidence>
<dbReference type="Gene3D" id="3.40.50.300">
    <property type="entry name" value="P-loop containing nucleotide triphosphate hydrolases"/>
    <property type="match status" value="1"/>
</dbReference>
<dbReference type="Pfam" id="PF04471">
    <property type="entry name" value="Mrr_cat"/>
    <property type="match status" value="1"/>
</dbReference>
<dbReference type="InterPro" id="IPR049050">
    <property type="entry name" value="nSTAND3"/>
</dbReference>
<evidence type="ECO:0000259" key="1">
    <source>
        <dbReference type="Pfam" id="PF04471"/>
    </source>
</evidence>
<sequence>MDDYNFTTLNDKEFELIAKDLLNAKYKLGLQSFKSGKDKGIDLRFSTSGNNNSIVVQVKHYVGSGFQKFKKVLITEELDKIKKLAPDRYIVVTSLPLSAVQKDEIKVALDPYILTSNDIFGKEDLNGILFDFKEIEKKYFKLWFSSINILNTVFNNAIEGRTKYMLEQINEKIRFYVITKKINDAIKTLQKGKLLLITGQPGIGKTTLAEIILFDRAKNGLKIYKVENILEAEDVISPNPDEKQLFYFDDFLGANYFEIMNASNTETQLTNFVERVKATPNKYLILTTRTVILNQAIERYEKISRSRLNNQQFEIKLSDYTKYEKAQILYNHLYFREIPERLLDAIISNRFYMKIIEHNNYTPRIIEFITDTHRIYNLSPDAYKQFILNNLRNPKEIWRYSFINQIQYLDKCLLLTLFTFEIEQFEISLIGAFEARLQYEKTKHNQIITANQFHDSIKVLLNGFILSSLHSGKPIKRSYRFINPSLVDFLIGYVVESFPERKSIVSSFLYVEQLERFNPERGIIPLEEELQIIIRDMVPKEQLTSIQRDRVSFVGGVRSAAYMRILITYCPLIDTDAHLLENFNKLNFEEDWDLFLEDIEYFLVNVADAPQTYHYIKQNYIKIIEKVMITNDEVASAEKIPELFEKFGYKYLDYLQDNDKARDIITDMIENVLCKSEEDLKYAHEDTVKDKDEVSDIYKEIYILEEKLLEVLLPDISPSYDLKVTIDWSFWEEKVETNIVKAEAEDSAFDDYDEDYYKEAMSDMSDEDDEIDNLFSKND</sequence>
<dbReference type="InterPro" id="IPR007560">
    <property type="entry name" value="Restrct_endonuc_IV_Mrr"/>
</dbReference>
<accession>A0ABW6AU12</accession>
<feature type="domain" description="Novel STAND NTPase 3" evidence="2">
    <location>
        <begin position="176"/>
        <end position="335"/>
    </location>
</feature>
<protein>
    <submittedName>
        <fullName evidence="3">Restriction endonuclease</fullName>
        <ecNumber evidence="3">3.1.21.-</ecNumber>
    </submittedName>
</protein>
<evidence type="ECO:0000259" key="2">
    <source>
        <dbReference type="Pfam" id="PF20720"/>
    </source>
</evidence>
<dbReference type="GO" id="GO:0004519">
    <property type="term" value="F:endonuclease activity"/>
    <property type="evidence" value="ECO:0007669"/>
    <property type="project" value="UniProtKB-KW"/>
</dbReference>
<evidence type="ECO:0000313" key="4">
    <source>
        <dbReference type="Proteomes" id="UP001597512"/>
    </source>
</evidence>
<gene>
    <name evidence="3" type="ORF">ACFS25_28300</name>
</gene>
<keyword evidence="3" id="KW-0540">Nuclease</keyword>